<feature type="region of interest" description="Disordered" evidence="1">
    <location>
        <begin position="567"/>
        <end position="590"/>
    </location>
</feature>
<feature type="region of interest" description="Disordered" evidence="1">
    <location>
        <begin position="1051"/>
        <end position="1070"/>
    </location>
</feature>
<feature type="region of interest" description="Disordered" evidence="1">
    <location>
        <begin position="1580"/>
        <end position="1646"/>
    </location>
</feature>
<evidence type="ECO:0000313" key="4">
    <source>
        <dbReference type="Proteomes" id="UP000054558"/>
    </source>
</evidence>
<dbReference type="PROSITE" id="PS50011">
    <property type="entry name" value="PROTEIN_KINASE_DOM"/>
    <property type="match status" value="1"/>
</dbReference>
<feature type="compositionally biased region" description="Low complexity" evidence="1">
    <location>
        <begin position="2322"/>
        <end position="2335"/>
    </location>
</feature>
<dbReference type="OMA" id="SEPFMAR"/>
<protein>
    <recommendedName>
        <fullName evidence="2">Protein kinase domain-containing protein</fullName>
    </recommendedName>
</protein>
<dbReference type="Proteomes" id="UP000054558">
    <property type="component" value="Unassembled WGS sequence"/>
</dbReference>
<dbReference type="InterPro" id="IPR008271">
    <property type="entry name" value="Ser/Thr_kinase_AS"/>
</dbReference>
<feature type="region of interest" description="Disordered" evidence="1">
    <location>
        <begin position="904"/>
        <end position="945"/>
    </location>
</feature>
<dbReference type="InterPro" id="IPR000719">
    <property type="entry name" value="Prot_kinase_dom"/>
</dbReference>
<feature type="domain" description="Protein kinase" evidence="2">
    <location>
        <begin position="2187"/>
        <end position="2662"/>
    </location>
</feature>
<dbReference type="GO" id="GO:0005524">
    <property type="term" value="F:ATP binding"/>
    <property type="evidence" value="ECO:0007669"/>
    <property type="project" value="InterPro"/>
</dbReference>
<feature type="region of interest" description="Disordered" evidence="1">
    <location>
        <begin position="1135"/>
        <end position="1194"/>
    </location>
</feature>
<feature type="compositionally biased region" description="Basic and acidic residues" evidence="1">
    <location>
        <begin position="574"/>
        <end position="590"/>
    </location>
</feature>
<feature type="region of interest" description="Disordered" evidence="1">
    <location>
        <begin position="94"/>
        <end position="116"/>
    </location>
</feature>
<dbReference type="Pfam" id="PF00069">
    <property type="entry name" value="Pkinase"/>
    <property type="match status" value="1"/>
</dbReference>
<dbReference type="STRING" id="105231.A0A1Y1IR70"/>
<proteinExistence type="predicted"/>
<organism evidence="3 4">
    <name type="scientific">Klebsormidium nitens</name>
    <name type="common">Green alga</name>
    <name type="synonym">Ulothrix nitens</name>
    <dbReference type="NCBI Taxonomy" id="105231"/>
    <lineage>
        <taxon>Eukaryota</taxon>
        <taxon>Viridiplantae</taxon>
        <taxon>Streptophyta</taxon>
        <taxon>Klebsormidiophyceae</taxon>
        <taxon>Klebsormidiales</taxon>
        <taxon>Klebsormidiaceae</taxon>
        <taxon>Klebsormidium</taxon>
    </lineage>
</organism>
<gene>
    <name evidence="3" type="ORF">KFL_006660010</name>
</gene>
<dbReference type="Gene3D" id="1.10.510.10">
    <property type="entry name" value="Transferase(Phosphotransferase) domain 1"/>
    <property type="match status" value="2"/>
</dbReference>
<feature type="region of interest" description="Disordered" evidence="1">
    <location>
        <begin position="1722"/>
        <end position="1813"/>
    </location>
</feature>
<feature type="region of interest" description="Disordered" evidence="1">
    <location>
        <begin position="406"/>
        <end position="505"/>
    </location>
</feature>
<feature type="region of interest" description="Disordered" evidence="1">
    <location>
        <begin position="826"/>
        <end position="849"/>
    </location>
</feature>
<dbReference type="OrthoDB" id="568369at2759"/>
<feature type="compositionally biased region" description="Basic and acidic residues" evidence="1">
    <location>
        <begin position="1768"/>
        <end position="1782"/>
    </location>
</feature>
<feature type="region of interest" description="Disordered" evidence="1">
    <location>
        <begin position="2433"/>
        <end position="2454"/>
    </location>
</feature>
<feature type="region of interest" description="Disordered" evidence="1">
    <location>
        <begin position="2009"/>
        <end position="2076"/>
    </location>
</feature>
<dbReference type="SUPFAM" id="SSF56112">
    <property type="entry name" value="Protein kinase-like (PK-like)"/>
    <property type="match status" value="1"/>
</dbReference>
<evidence type="ECO:0000256" key="1">
    <source>
        <dbReference type="SAM" id="MobiDB-lite"/>
    </source>
</evidence>
<feature type="compositionally biased region" description="Low complexity" evidence="1">
    <location>
        <begin position="1605"/>
        <end position="1618"/>
    </location>
</feature>
<evidence type="ECO:0000259" key="2">
    <source>
        <dbReference type="PROSITE" id="PS50011"/>
    </source>
</evidence>
<feature type="compositionally biased region" description="Basic and acidic residues" evidence="1">
    <location>
        <begin position="1151"/>
        <end position="1175"/>
    </location>
</feature>
<feature type="region of interest" description="Disordered" evidence="1">
    <location>
        <begin position="163"/>
        <end position="197"/>
    </location>
</feature>
<feature type="compositionally biased region" description="Low complexity" evidence="1">
    <location>
        <begin position="1176"/>
        <end position="1189"/>
    </location>
</feature>
<name>A0A1Y1IR70_KLENI</name>
<feature type="region of interest" description="Disordered" evidence="1">
    <location>
        <begin position="2313"/>
        <end position="2340"/>
    </location>
</feature>
<dbReference type="PROSITE" id="PS00108">
    <property type="entry name" value="PROTEIN_KINASE_ST"/>
    <property type="match status" value="1"/>
</dbReference>
<dbReference type="GO" id="GO:0044773">
    <property type="term" value="P:mitotic DNA damage checkpoint signaling"/>
    <property type="evidence" value="ECO:0000318"/>
    <property type="project" value="GO_Central"/>
</dbReference>
<dbReference type="InterPro" id="IPR011009">
    <property type="entry name" value="Kinase-like_dom_sf"/>
</dbReference>
<feature type="region of interest" description="Disordered" evidence="1">
    <location>
        <begin position="288"/>
        <end position="346"/>
    </location>
</feature>
<feature type="compositionally biased region" description="Polar residues" evidence="1">
    <location>
        <begin position="322"/>
        <end position="346"/>
    </location>
</feature>
<keyword evidence="4" id="KW-1185">Reference proteome</keyword>
<feature type="compositionally biased region" description="Low complexity" evidence="1">
    <location>
        <begin position="470"/>
        <end position="484"/>
    </location>
</feature>
<feature type="compositionally biased region" description="Basic and acidic residues" evidence="1">
    <location>
        <begin position="2055"/>
        <end position="2076"/>
    </location>
</feature>
<feature type="compositionally biased region" description="Basic and acidic residues" evidence="1">
    <location>
        <begin position="750"/>
        <end position="759"/>
    </location>
</feature>
<feature type="compositionally biased region" description="Basic and acidic residues" evidence="1">
    <location>
        <begin position="826"/>
        <end position="847"/>
    </location>
</feature>
<reference evidence="3 4" key="1">
    <citation type="journal article" date="2014" name="Nat. Commun.">
        <title>Klebsormidium flaccidum genome reveals primary factors for plant terrestrial adaptation.</title>
        <authorList>
            <person name="Hori K."/>
            <person name="Maruyama F."/>
            <person name="Fujisawa T."/>
            <person name="Togashi T."/>
            <person name="Yamamoto N."/>
            <person name="Seo M."/>
            <person name="Sato S."/>
            <person name="Yamada T."/>
            <person name="Mori H."/>
            <person name="Tajima N."/>
            <person name="Moriyama T."/>
            <person name="Ikeuchi M."/>
            <person name="Watanabe M."/>
            <person name="Wada H."/>
            <person name="Kobayashi K."/>
            <person name="Saito M."/>
            <person name="Masuda T."/>
            <person name="Sasaki-Sekimoto Y."/>
            <person name="Mashiguchi K."/>
            <person name="Awai K."/>
            <person name="Shimojima M."/>
            <person name="Masuda S."/>
            <person name="Iwai M."/>
            <person name="Nobusawa T."/>
            <person name="Narise T."/>
            <person name="Kondo S."/>
            <person name="Saito H."/>
            <person name="Sato R."/>
            <person name="Murakawa M."/>
            <person name="Ihara Y."/>
            <person name="Oshima-Yamada Y."/>
            <person name="Ohtaka K."/>
            <person name="Satoh M."/>
            <person name="Sonobe K."/>
            <person name="Ishii M."/>
            <person name="Ohtani R."/>
            <person name="Kanamori-Sato M."/>
            <person name="Honoki R."/>
            <person name="Miyazaki D."/>
            <person name="Mochizuki H."/>
            <person name="Umetsu J."/>
            <person name="Higashi K."/>
            <person name="Shibata D."/>
            <person name="Kamiya Y."/>
            <person name="Sato N."/>
            <person name="Nakamura Y."/>
            <person name="Tabata S."/>
            <person name="Ida S."/>
            <person name="Kurokawa K."/>
            <person name="Ohta H."/>
        </authorList>
    </citation>
    <scope>NUCLEOTIDE SEQUENCE [LARGE SCALE GENOMIC DNA]</scope>
    <source>
        <strain evidence="3 4">NIES-2285</strain>
    </source>
</reference>
<dbReference type="GO" id="GO:0005634">
    <property type="term" value="C:nucleus"/>
    <property type="evidence" value="ECO:0000318"/>
    <property type="project" value="GO_Central"/>
</dbReference>
<feature type="non-terminal residue" evidence="3">
    <location>
        <position position="1"/>
    </location>
</feature>
<accession>A0A1Y1IR70</accession>
<evidence type="ECO:0000313" key="3">
    <source>
        <dbReference type="EMBL" id="GAQ90638.1"/>
    </source>
</evidence>
<sequence>ESRNGHAGSKVEQEEIKHALLREDGSDAAEAAFEHKLLVGSREELTRLVRERGPACCILWVQGNAQKHARRTRQKETAWSWKWRRRSSKVAIEPGYKVGPASDESGRAADDSAIEVGSSASEEGQVWVSYRLRSDEVYHRPVFSGIKARVLEEHDTGVIGSNHSTTEAASSHGFPSPDKSGELRTIGGHSSSKGADLTRKRRVGVCGEEAYERLRTALTPGGFVDQLHGVLANLVLNPAFLETDAGHLDLGDGAWEGVVFDGECIHTLPVGRGGQEVQIDWKEGKVLADGERKRQKAGRDSNLVPGSLPVGGGRDRRPPDKNQVTDQVGQNQSQDQAKAGRNSGSGVASSLAIESLAALRVACASTPKERCALSQLASHIPALKARGIITMLEAVREDEALLGGVTGPLNSEGDGGSVRNKRRAAEGREPGGFCSNGGAVRGITAGEKREGEVSEASEFQEPVGAEHSEGSSAGKKSSSGISSERPMAPPVASSERSAKQFRTRADRKGAAARALNAAMRERVSVSLLKRAAWVDQGVLAALAGAVFDGELFQRLCQERALLAEVTGGGGVDSRSARSRREGGVRGERRSGAETARTAVVVDEEDEARLVEYVAARCCWLVEASAGKATRLLGRLVASKLEELTSMLTSRTGQEELSGPVRRVVSFLCALQRASPWTTRPLIQAGAVPALFGLYGQLSAGAFGPSGIHVTSDRPREGPDGSLLPGSVNRTGPNRAGKLGRNLRSGGQTGGHRDEARRSDVNGNGAEFRTVGSKSVERESLRNKVLSALLCLLTRGTPRLALEEGAVAGWMRALVDGMVGSVLAAEEGSRGEAAGARRERSEQIEGTHRSAAQDVIVCTDSTMKIVKRLDELGAAASEALWKEMNGRLAAGLGLFTLEADGLGKLPERSSGKSRAGAEKQTESSKETAEVKAERSENGDASRGQVCKEETREAIEVARGGKELRALFRVLRELLHGSGGHRLAVEIVGRCGESLLAGGRFLAEIVNAPGSTERPNVAADRPAIIPDRPVTPSDRPAVALDRLTTSSDRVKAAPEFFSKQSDRPTSGAEMEIAAASSEVPDCAFAFPLASQLVIPYVDLLAAVMGLIPKRPRLEAPAACEPLRSRAECPVELAALTEKSSGGLEGEKSPTVTSREKASDTGKAELNEEGSGELRGEETATVSSAGGASESGTAEERNGADVLSGFLLEALGGANLGGGGELGASSGGDAPAKVAGKGFPGTSKQPRSVACLVPFAVDCLTGTRNGTETEAERSRGDPDTVQKAADIVGSVRRFLEQSVEETQGGRGGWIWAVLLPWLDPEGGAALRILRRDANDVLQKEVLLLVEFAFSLGAVSKADDPEQAARGFLVPAEGSPVLINGPPNPFHVPLFTDAFLEHHVAAALRLLTSPQSDAATCPSPPGLASRCQMTSAELCALHLRVVTAIARGKLPGAVSKLYQLGVMGRLVEQIGLEHESTLVALPSPLSGLKRSAISLKLGDGLASRGQNGELNISLDKPKAGAVLEEGGEEGLAEKLKHDLESEKGGDQRKEERVDIAKYSARSVTDARASGGNVTPVVPRLRLGTLQSPTTGVKPLSPIKATAGKSARLASPGKARASSSRRGSLGDKENVAVDGTRAVGENGGGSGTRAGVKLPKLALSKLPANGDGGGAKSPIRGVLSPGDSGGVQMSAWSSRLYAKDPSRKHLLSPVPAIPERNSAESVLATGKAISARGARSRREPLPRSLTARVSLPSQEAVLTPLSARKPGAGSVSSRKDTWHDLNDEVERQMGVSDPSSDSDASDGTCSDSEPEGDPPLAVVPLRHSDVVRLENDVAHDVIGDKIRSTMSLESSCSNVWDDDDKESSWESRSMGSARIAAVGLGGAQMTAVASAPAKRSEPFMARVEREALAGALNASAFAGEEGRTFGLGKLGTEAGVKPVRIENLGAVEGVKALGLGKEEDPVGVKTLNARPVPRLKLPLAARKDQTHKDPHHAAPAGGWVSVTKPVTEVANPPLNGAPVSEIGGRSESGFGPVQSEVKPTSLKGLSGPIDKVPKLSLPTRDGHVSAGERPEERGSGDGRSVREAKRIAAHYEARRAGRMLYREEGLHVAVLELILCMMTSAEGDLEPLYSDNLPTANRRLNAPFFLFHHLNHPANAQALQTLCARARALGAPAERILRLTCQRLFTPGAFPTEGRQRIAEGASAHVVRCRAPAYIRRTPGYGAGRASGELNPALENGLEEPVWVALKMVNVPGSVHDPCVFHDLYSEVAILEKLKGDPSACQLYDYGVDENCYYLVLKHYPCSLKEWRLRREFRPAAKSSRGSAEPSSGAAGQGTSSGSAEPFRGSHGRQELGLYLEVFAAVLEAASNVAEKGIIHFDLKCDNVLLEPLPGVSEERFWGPPLSCGSSAVDSSLIEATAVDFATDPSSAVQTAENRELEMNPVQSKQGNPSKAPVLEPAPRSRSVHKFLRRLSSKPSNRALQTAVQSQVLNPVSEILPLSHPAIPVSDGVKPRGYALPFRVVLADFGQSKICRQSDVSGGVTVRNRGTEFVKSPEMLTVFHAARASEAGGPKKLGAGKESDVWSLGCLLYELLVGDFLFYDEDWVRFFIRVTSANQELISSEKAAKLGNDPAILDFLRFALVQDPSKRPSLAQLVSRFDGVRAAHKAR</sequence>
<dbReference type="PANTHER" id="PTHR44167">
    <property type="entry name" value="OVARIAN-SPECIFIC SERINE/THREONINE-PROTEIN KINASE LOK-RELATED"/>
    <property type="match status" value="1"/>
</dbReference>
<dbReference type="GO" id="GO:0004674">
    <property type="term" value="F:protein serine/threonine kinase activity"/>
    <property type="evidence" value="ECO:0000318"/>
    <property type="project" value="GO_Central"/>
</dbReference>
<dbReference type="SMART" id="SM00220">
    <property type="entry name" value="S_TKc"/>
    <property type="match status" value="1"/>
</dbReference>
<feature type="region of interest" description="Disordered" evidence="1">
    <location>
        <begin position="705"/>
        <end position="773"/>
    </location>
</feature>
<feature type="compositionally biased region" description="Low complexity" evidence="1">
    <location>
        <begin position="1787"/>
        <end position="1797"/>
    </location>
</feature>
<dbReference type="PANTHER" id="PTHR44167:SF30">
    <property type="entry name" value="PHOSPHORYLASE KINASE"/>
    <property type="match status" value="1"/>
</dbReference>
<dbReference type="EMBL" id="DF237615">
    <property type="protein sequence ID" value="GAQ90638.1"/>
    <property type="molecule type" value="Genomic_DNA"/>
</dbReference>